<organism evidence="1 2">
    <name type="scientific">Ceratitis capitata</name>
    <name type="common">Mediterranean fruit fly</name>
    <name type="synonym">Tephritis capitata</name>
    <dbReference type="NCBI Taxonomy" id="7213"/>
    <lineage>
        <taxon>Eukaryota</taxon>
        <taxon>Metazoa</taxon>
        <taxon>Ecdysozoa</taxon>
        <taxon>Arthropoda</taxon>
        <taxon>Hexapoda</taxon>
        <taxon>Insecta</taxon>
        <taxon>Pterygota</taxon>
        <taxon>Neoptera</taxon>
        <taxon>Endopterygota</taxon>
        <taxon>Diptera</taxon>
        <taxon>Brachycera</taxon>
        <taxon>Muscomorpha</taxon>
        <taxon>Tephritoidea</taxon>
        <taxon>Tephritidae</taxon>
        <taxon>Ceratitis</taxon>
        <taxon>Ceratitis</taxon>
    </lineage>
</organism>
<keyword evidence="2" id="KW-1185">Reference proteome</keyword>
<proteinExistence type="predicted"/>
<dbReference type="Proteomes" id="UP000606786">
    <property type="component" value="Unassembled WGS sequence"/>
</dbReference>
<name>A0A811UXX7_CERCA</name>
<gene>
    <name evidence="1" type="ORF">CCAP1982_LOCUS12474</name>
</gene>
<sequence length="75" mass="8484">MNLIKPASNELSGTSHSLRCLTFNDNNYNDNDDNDDCWEIVCVASMAARIISNLHAHSFIQYSNYECINCILTLL</sequence>
<evidence type="ECO:0000313" key="1">
    <source>
        <dbReference type="EMBL" id="CAD7004049.1"/>
    </source>
</evidence>
<accession>A0A811UXX7</accession>
<dbReference type="EMBL" id="CAJHJT010000034">
    <property type="protein sequence ID" value="CAD7004049.1"/>
    <property type="molecule type" value="Genomic_DNA"/>
</dbReference>
<dbReference type="AlphaFoldDB" id="A0A811UXX7"/>
<comment type="caution">
    <text evidence="1">The sequence shown here is derived from an EMBL/GenBank/DDBJ whole genome shotgun (WGS) entry which is preliminary data.</text>
</comment>
<protein>
    <submittedName>
        <fullName evidence="1">(Mediterranean fruit fly) hypothetical protein</fullName>
    </submittedName>
</protein>
<evidence type="ECO:0000313" key="2">
    <source>
        <dbReference type="Proteomes" id="UP000606786"/>
    </source>
</evidence>
<reference evidence="1" key="1">
    <citation type="submission" date="2020-11" db="EMBL/GenBank/DDBJ databases">
        <authorList>
            <person name="Whitehead M."/>
        </authorList>
    </citation>
    <scope>NUCLEOTIDE SEQUENCE</scope>
    <source>
        <strain evidence="1">EGII</strain>
    </source>
</reference>